<protein>
    <recommendedName>
        <fullName evidence="3">Sodefrin-like factor</fullName>
    </recommendedName>
</protein>
<dbReference type="AlphaFoldDB" id="A0ABD3UR71"/>
<keyword evidence="2" id="KW-1185">Reference proteome</keyword>
<organism evidence="1 2">
    <name type="scientific">Sinanodonta woodiana</name>
    <name type="common">Chinese pond mussel</name>
    <name type="synonym">Anodonta woodiana</name>
    <dbReference type="NCBI Taxonomy" id="1069815"/>
    <lineage>
        <taxon>Eukaryota</taxon>
        <taxon>Metazoa</taxon>
        <taxon>Spiralia</taxon>
        <taxon>Lophotrochozoa</taxon>
        <taxon>Mollusca</taxon>
        <taxon>Bivalvia</taxon>
        <taxon>Autobranchia</taxon>
        <taxon>Heteroconchia</taxon>
        <taxon>Palaeoheterodonta</taxon>
        <taxon>Unionida</taxon>
        <taxon>Unionoidea</taxon>
        <taxon>Unionidae</taxon>
        <taxon>Unioninae</taxon>
        <taxon>Sinanodonta</taxon>
    </lineage>
</organism>
<gene>
    <name evidence="1" type="ORF">ACJMK2_015691</name>
</gene>
<evidence type="ECO:0000313" key="2">
    <source>
        <dbReference type="Proteomes" id="UP001634394"/>
    </source>
</evidence>
<reference evidence="1 2" key="1">
    <citation type="submission" date="2024-11" db="EMBL/GenBank/DDBJ databases">
        <title>Chromosome-level genome assembly of the freshwater bivalve Anodonta woodiana.</title>
        <authorList>
            <person name="Chen X."/>
        </authorList>
    </citation>
    <scope>NUCLEOTIDE SEQUENCE [LARGE SCALE GENOMIC DNA]</scope>
    <source>
        <strain evidence="1">MN2024</strain>
        <tissue evidence="1">Gills</tissue>
    </source>
</reference>
<evidence type="ECO:0008006" key="3">
    <source>
        <dbReference type="Google" id="ProtNLM"/>
    </source>
</evidence>
<feature type="non-terminal residue" evidence="1">
    <location>
        <position position="1"/>
    </location>
</feature>
<dbReference type="Proteomes" id="UP001634394">
    <property type="component" value="Unassembled WGS sequence"/>
</dbReference>
<name>A0ABD3UR71_SINWO</name>
<accession>A0ABD3UR71</accession>
<comment type="caution">
    <text evidence="1">The sequence shown here is derived from an EMBL/GenBank/DDBJ whole genome shotgun (WGS) entry which is preliminary data.</text>
</comment>
<evidence type="ECO:0000313" key="1">
    <source>
        <dbReference type="EMBL" id="KAL3852002.1"/>
    </source>
</evidence>
<dbReference type="EMBL" id="JBJQND010000015">
    <property type="protein sequence ID" value="KAL3852002.1"/>
    <property type="molecule type" value="Genomic_DNA"/>
</dbReference>
<proteinExistence type="predicted"/>
<sequence length="105" mass="12106">NCATCGDNNEDMCEFTYDQNTVCPEPYCVNVLRNPDTGQRLLMRKCGTLQECKTDWWQQTSGKELCNLFNGNFIYTDVFECTYCCTTPNCNDEIHPAENTLYKES</sequence>